<dbReference type="GO" id="GO:0005737">
    <property type="term" value="C:cytoplasm"/>
    <property type="evidence" value="ECO:0007669"/>
    <property type="project" value="TreeGrafter"/>
</dbReference>
<evidence type="ECO:0000259" key="2">
    <source>
        <dbReference type="Pfam" id="PF26202"/>
    </source>
</evidence>
<dbReference type="GO" id="GO:0005085">
    <property type="term" value="F:guanyl-nucleotide exchange factor activity"/>
    <property type="evidence" value="ECO:0007669"/>
    <property type="project" value="TreeGrafter"/>
</dbReference>
<protein>
    <submittedName>
        <fullName evidence="4 5">VPS9 domain-containing protein</fullName>
    </submittedName>
</protein>
<dbReference type="GO" id="GO:0016197">
    <property type="term" value="P:endosomal transport"/>
    <property type="evidence" value="ECO:0007669"/>
    <property type="project" value="TreeGrafter"/>
</dbReference>
<sequence length="783" mass="91794">MIRNKILWKKYFTLLEIIDKHSESTYDLWQNVTSLDQSIVKSLKNDKRIHLYTINNPKLKDISSISTNPLKNLIGRSWIKLIIFNDCIVIIDKNDYILLEFPLIWIIEKYTNESNSNDINYHTLSIISPEYEFELDTGNDETKTKFLQASIFWYNYLSFLKLLSYHNNDIFDEVPPNKRFVSYKFTPSHQVFRNATYTGFWMNGKPNGQGMIVFPGGKRYKGNFKNGLIEGYGKLQVPVDNTPSTTTAYFMQNVFFSSVEIHSLSIEELNNKKYDYMEGIFKNGVLHGLAMIRFVNGDTYMGYFKNGHREGFGVNCQLSFGVGEKIYCGHFKNDMKHGYGVYSTNHEKYLGMWENDLRHGKGCQITIDGVYHEGIFDKDRFIRGQMIYYCENLLTTIFNGDFDKEGIGNGKGILHTSSFDYIEGYFQGNILSNELKITNAIYKRKNDVLLMDPILRLVSPVIDEMIIDINENVADVSERWLDLFTHFLEDHFKVECHIEELESLQKIDRDEIWKEMLSSYDKIYHQILNENDIINTNEDNLNNEKLIPKYNSPWNMEYYRMVENYFQTSINLPYHPINRLIKGVLEVFTFAYDKIGAHKCLYQQIVVELHVIIRRLYIIMRCLFPNLPSSENMYTLIRESKNDDSIKNFDNENNIPACNFIGNYFFIEGYAVLFTVFQMHCQEADQKYFERICFLNTFNDSKLSDMMGLSDYLRPSSSNLCQIGDTLPHLEYYKTAIHIFQTLSGQCNPVKKLFILEETFDDILKISVLEPYNKIGKLIEKKR</sequence>
<dbReference type="WBParaSite" id="TCONS_00011669.p1">
    <property type="protein sequence ID" value="TCONS_00011669.p1"/>
    <property type="gene ID" value="XLOC_006354"/>
</dbReference>
<dbReference type="PANTHER" id="PTHR46089">
    <property type="entry name" value="ALSIN HOMOLOG"/>
    <property type="match status" value="1"/>
</dbReference>
<dbReference type="Proteomes" id="UP000035681">
    <property type="component" value="Unplaced"/>
</dbReference>
<proteinExistence type="predicted"/>
<evidence type="ECO:0000313" key="4">
    <source>
        <dbReference type="WBParaSite" id="SSTP_0000077600.1"/>
    </source>
</evidence>
<dbReference type="InterPro" id="IPR051984">
    <property type="entry name" value="Alsin"/>
</dbReference>
<evidence type="ECO:0000313" key="5">
    <source>
        <dbReference type="WBParaSite" id="TCONS_00011669.p1"/>
    </source>
</evidence>
<dbReference type="Pfam" id="PF26202">
    <property type="entry name" value="HA_Alsin"/>
    <property type="match status" value="1"/>
</dbReference>
<dbReference type="GO" id="GO:0031267">
    <property type="term" value="F:small GTPase binding"/>
    <property type="evidence" value="ECO:0007669"/>
    <property type="project" value="TreeGrafter"/>
</dbReference>
<evidence type="ECO:0000313" key="3">
    <source>
        <dbReference type="Proteomes" id="UP000035681"/>
    </source>
</evidence>
<keyword evidence="1" id="KW-0677">Repeat</keyword>
<accession>A0A0K0DU62</accession>
<dbReference type="SUPFAM" id="SSF82185">
    <property type="entry name" value="Histone H3 K4-specific methyltransferase SET7/9 N-terminal domain"/>
    <property type="match status" value="1"/>
</dbReference>
<feature type="domain" description="Alsin helical array" evidence="2">
    <location>
        <begin position="562"/>
        <end position="630"/>
    </location>
</feature>
<dbReference type="WBParaSite" id="SSTP_0000077600.1">
    <property type="protein sequence ID" value="SSTP_0000077600.1"/>
    <property type="gene ID" value="SSTP_0000077600"/>
</dbReference>
<evidence type="ECO:0000256" key="1">
    <source>
        <dbReference type="ARBA" id="ARBA00022737"/>
    </source>
</evidence>
<dbReference type="InterPro" id="IPR059093">
    <property type="entry name" value="HA_Alsin"/>
</dbReference>
<dbReference type="PANTHER" id="PTHR46089:SF2">
    <property type="entry name" value="ALSIN HOMOLOG"/>
    <property type="match status" value="1"/>
</dbReference>
<keyword evidence="3" id="KW-1185">Reference proteome</keyword>
<dbReference type="Pfam" id="PF02493">
    <property type="entry name" value="MORN"/>
    <property type="match status" value="6"/>
</dbReference>
<dbReference type="STRING" id="6248.A0A0K0DU62"/>
<dbReference type="SMART" id="SM00698">
    <property type="entry name" value="MORN"/>
    <property type="match status" value="5"/>
</dbReference>
<name>A0A0K0DU62_STRER</name>
<reference evidence="4" key="1">
    <citation type="submission" date="2015-08" db="UniProtKB">
        <authorList>
            <consortium name="WormBaseParasite"/>
        </authorList>
    </citation>
    <scope>IDENTIFICATION</scope>
</reference>
<dbReference type="Gene3D" id="2.20.110.10">
    <property type="entry name" value="Histone H3 K4-specific methyltransferase SET7/9 N-terminal domain"/>
    <property type="match status" value="3"/>
</dbReference>
<dbReference type="AlphaFoldDB" id="A0A0K0DU62"/>
<dbReference type="InterPro" id="IPR003409">
    <property type="entry name" value="MORN"/>
</dbReference>
<organism evidence="4">
    <name type="scientific">Strongyloides stercoralis</name>
    <name type="common">Threadworm</name>
    <dbReference type="NCBI Taxonomy" id="6248"/>
    <lineage>
        <taxon>Eukaryota</taxon>
        <taxon>Metazoa</taxon>
        <taxon>Ecdysozoa</taxon>
        <taxon>Nematoda</taxon>
        <taxon>Chromadorea</taxon>
        <taxon>Rhabditida</taxon>
        <taxon>Tylenchina</taxon>
        <taxon>Panagrolaimomorpha</taxon>
        <taxon>Strongyloidoidea</taxon>
        <taxon>Strongyloididae</taxon>
        <taxon>Strongyloides</taxon>
    </lineage>
</organism>